<feature type="compositionally biased region" description="Low complexity" evidence="1">
    <location>
        <begin position="59"/>
        <end position="69"/>
    </location>
</feature>
<feature type="compositionally biased region" description="Basic and acidic residues" evidence="1">
    <location>
        <begin position="34"/>
        <end position="58"/>
    </location>
</feature>
<evidence type="ECO:0000313" key="2">
    <source>
        <dbReference type="EMBL" id="GIQ79523.1"/>
    </source>
</evidence>
<dbReference type="AlphaFoldDB" id="A0A9K3CNV7"/>
<keyword evidence="3" id="KW-1185">Reference proteome</keyword>
<evidence type="ECO:0000256" key="1">
    <source>
        <dbReference type="SAM" id="MobiDB-lite"/>
    </source>
</evidence>
<sequence length="90" mass="9546">MRVSRCEILQLDVLKVELVLPTGTAPETAADTVMEAKAETETETESKAETETESKAETVETTESVVSVEPKAEAGAEALVASPAAKRKPE</sequence>
<dbReference type="Proteomes" id="UP000265618">
    <property type="component" value="Unassembled WGS sequence"/>
</dbReference>
<comment type="caution">
    <text evidence="2">The sequence shown here is derived from an EMBL/GenBank/DDBJ whole genome shotgun (WGS) entry which is preliminary data.</text>
</comment>
<proteinExistence type="predicted"/>
<name>A0A9K3CNV7_9EUKA</name>
<protein>
    <submittedName>
        <fullName evidence="2">Uncharacterized protein</fullName>
    </submittedName>
</protein>
<dbReference type="EMBL" id="BDIP01000019">
    <property type="protein sequence ID" value="GIQ79523.1"/>
    <property type="molecule type" value="Genomic_DNA"/>
</dbReference>
<organism evidence="2 3">
    <name type="scientific">Kipferlia bialata</name>
    <dbReference type="NCBI Taxonomy" id="797122"/>
    <lineage>
        <taxon>Eukaryota</taxon>
        <taxon>Metamonada</taxon>
        <taxon>Carpediemonas-like organisms</taxon>
        <taxon>Kipferlia</taxon>
    </lineage>
</organism>
<gene>
    <name evidence="2" type="ORF">KIPB_000177</name>
</gene>
<reference evidence="2 3" key="1">
    <citation type="journal article" date="2018" name="PLoS ONE">
        <title>The draft genome of Kipferlia bialata reveals reductive genome evolution in fornicate parasites.</title>
        <authorList>
            <person name="Tanifuji G."/>
            <person name="Takabayashi S."/>
            <person name="Kume K."/>
            <person name="Takagi M."/>
            <person name="Nakayama T."/>
            <person name="Kamikawa R."/>
            <person name="Inagaki Y."/>
            <person name="Hashimoto T."/>
        </authorList>
    </citation>
    <scope>NUCLEOTIDE SEQUENCE [LARGE SCALE GENOMIC DNA]</scope>
    <source>
        <strain evidence="2">NY0173</strain>
    </source>
</reference>
<feature type="region of interest" description="Disordered" evidence="1">
    <location>
        <begin position="27"/>
        <end position="90"/>
    </location>
</feature>
<evidence type="ECO:0000313" key="3">
    <source>
        <dbReference type="Proteomes" id="UP000265618"/>
    </source>
</evidence>
<accession>A0A9K3CNV7</accession>